<dbReference type="InterPro" id="IPR036820">
    <property type="entry name" value="Archease_dom_sf"/>
</dbReference>
<dbReference type="Gene3D" id="3.55.10.10">
    <property type="entry name" value="Archease domain"/>
    <property type="match status" value="1"/>
</dbReference>
<organism evidence="6 7">
    <name type="scientific">Candidatus Methylacidithermus pantelleriae</name>
    <dbReference type="NCBI Taxonomy" id="2744239"/>
    <lineage>
        <taxon>Bacteria</taxon>
        <taxon>Pseudomonadati</taxon>
        <taxon>Verrucomicrobiota</taxon>
        <taxon>Methylacidiphilae</taxon>
        <taxon>Methylacidiphilales</taxon>
        <taxon>Methylacidiphilaceae</taxon>
        <taxon>Candidatus Methylacidithermus</taxon>
    </lineage>
</organism>
<dbReference type="GO" id="GO:0008033">
    <property type="term" value="P:tRNA processing"/>
    <property type="evidence" value="ECO:0007669"/>
    <property type="project" value="UniProtKB-KW"/>
</dbReference>
<evidence type="ECO:0000313" key="6">
    <source>
        <dbReference type="EMBL" id="CAF0689845.1"/>
    </source>
</evidence>
<dbReference type="Pfam" id="PF01951">
    <property type="entry name" value="Archease"/>
    <property type="match status" value="1"/>
</dbReference>
<evidence type="ECO:0000256" key="4">
    <source>
        <dbReference type="ARBA" id="ARBA00022837"/>
    </source>
</evidence>
<keyword evidence="2" id="KW-0819">tRNA processing</keyword>
<evidence type="ECO:0000256" key="3">
    <source>
        <dbReference type="ARBA" id="ARBA00022723"/>
    </source>
</evidence>
<evidence type="ECO:0000259" key="5">
    <source>
        <dbReference type="Pfam" id="PF01951"/>
    </source>
</evidence>
<keyword evidence="3" id="KW-0479">Metal-binding</keyword>
<comment type="caution">
    <text evidence="6">The sequence shown here is derived from an EMBL/GenBank/DDBJ whole genome shotgun (WGS) entry which is preliminary data.</text>
</comment>
<dbReference type="InterPro" id="IPR002804">
    <property type="entry name" value="Archease"/>
</dbReference>
<sequence>MSGPVSEGVRAPRWEHFPHGADVGIRGIGTTQEEAFEQAGIALMAVMTDPAKVGTQTVVEVEREAPQEELLLLEWLDSIIYQVAVHGLVFGKFLVRFPEKHRLQGAMLGEPLDPSRHERRVEVKGPTCTELLVRQDPTSGLWVAQCVVDV</sequence>
<reference evidence="6" key="1">
    <citation type="submission" date="2021-02" db="EMBL/GenBank/DDBJ databases">
        <authorList>
            <person name="Cremers G."/>
            <person name="Picone N."/>
        </authorList>
    </citation>
    <scope>NUCLEOTIDE SEQUENCE</scope>
    <source>
        <strain evidence="6">PQ17</strain>
    </source>
</reference>
<keyword evidence="7" id="KW-1185">Reference proteome</keyword>
<proteinExistence type="inferred from homology"/>
<feature type="domain" description="Archease" evidence="5">
    <location>
        <begin position="14"/>
        <end position="150"/>
    </location>
</feature>
<evidence type="ECO:0000313" key="7">
    <source>
        <dbReference type="Proteomes" id="UP000663859"/>
    </source>
</evidence>
<comment type="similarity">
    <text evidence="1">Belongs to the archease family.</text>
</comment>
<dbReference type="RefSeq" id="WP_174581811.1">
    <property type="nucleotide sequence ID" value="NZ_CAJNOB010000001.1"/>
</dbReference>
<dbReference type="Proteomes" id="UP000663859">
    <property type="component" value="Unassembled WGS sequence"/>
</dbReference>
<evidence type="ECO:0000256" key="1">
    <source>
        <dbReference type="ARBA" id="ARBA00007963"/>
    </source>
</evidence>
<dbReference type="GO" id="GO:0046872">
    <property type="term" value="F:metal ion binding"/>
    <property type="evidence" value="ECO:0007669"/>
    <property type="project" value="UniProtKB-KW"/>
</dbReference>
<gene>
    <name evidence="6" type="ORF">MPNT_10396</name>
</gene>
<dbReference type="AlphaFoldDB" id="A0A8J2BIY7"/>
<dbReference type="InterPro" id="IPR023572">
    <property type="entry name" value="Archease_dom"/>
</dbReference>
<name>A0A8J2BIY7_9BACT</name>
<evidence type="ECO:0000256" key="2">
    <source>
        <dbReference type="ARBA" id="ARBA00022694"/>
    </source>
</evidence>
<dbReference type="PANTHER" id="PTHR12682:SF11">
    <property type="entry name" value="PROTEIN ARCHEASE"/>
    <property type="match status" value="1"/>
</dbReference>
<dbReference type="PANTHER" id="PTHR12682">
    <property type="entry name" value="ARCHEASE"/>
    <property type="match status" value="1"/>
</dbReference>
<dbReference type="EMBL" id="CAJNOB010000001">
    <property type="protein sequence ID" value="CAF0689845.1"/>
    <property type="molecule type" value="Genomic_DNA"/>
</dbReference>
<protein>
    <submittedName>
        <fullName evidence="6">Archease</fullName>
    </submittedName>
</protein>
<dbReference type="SUPFAM" id="SSF69819">
    <property type="entry name" value="MTH1598-like"/>
    <property type="match status" value="1"/>
</dbReference>
<keyword evidence="4" id="KW-0106">Calcium</keyword>
<accession>A0A8J2BIY7</accession>